<dbReference type="STRING" id="1216006.VA7868_04531"/>
<keyword evidence="1" id="KW-1133">Transmembrane helix</keyword>
<evidence type="ECO:0000256" key="1">
    <source>
        <dbReference type="SAM" id="Phobius"/>
    </source>
</evidence>
<sequence length="95" mass="11187">MRSYFRTALFSLLTVWFISLWLWFFQWPNLITLLFGEDPGLMLVPLLGVVNIPALFICAGYSFYRKYWYWFGSFIVIGGGPLAIYLFFAFIDAYI</sequence>
<feature type="transmembrane region" description="Helical" evidence="1">
    <location>
        <begin position="39"/>
        <end position="61"/>
    </location>
</feature>
<keyword evidence="1" id="KW-0812">Transmembrane</keyword>
<feature type="transmembrane region" description="Helical" evidence="1">
    <location>
        <begin position="68"/>
        <end position="91"/>
    </location>
</feature>
<accession>A0A1M6EW57</accession>
<proteinExistence type="predicted"/>
<gene>
    <name evidence="2" type="ORF">VA7868_04531</name>
</gene>
<feature type="transmembrane region" description="Helical" evidence="1">
    <location>
        <begin position="7"/>
        <end position="27"/>
    </location>
</feature>
<dbReference type="Proteomes" id="UP000184608">
    <property type="component" value="Unassembled WGS sequence"/>
</dbReference>
<dbReference type="AlphaFoldDB" id="A0A1M6EW57"/>
<evidence type="ECO:0000313" key="2">
    <source>
        <dbReference type="EMBL" id="SHI89653.1"/>
    </source>
</evidence>
<name>A0A1M6EW57_9VIBR</name>
<keyword evidence="1" id="KW-0472">Membrane</keyword>
<keyword evidence="3" id="KW-1185">Reference proteome</keyword>
<evidence type="ECO:0000313" key="3">
    <source>
        <dbReference type="Proteomes" id="UP000184608"/>
    </source>
</evidence>
<protein>
    <submittedName>
        <fullName evidence="2">Uncharacterized protein</fullName>
    </submittedName>
</protein>
<reference evidence="2 3" key="1">
    <citation type="submission" date="2016-11" db="EMBL/GenBank/DDBJ databases">
        <authorList>
            <person name="Jaros S."/>
            <person name="Januszkiewicz K."/>
            <person name="Wedrychowicz H."/>
        </authorList>
    </citation>
    <scope>NUCLEOTIDE SEQUENCE [LARGE SCALE GENOMIC DNA]</scope>
    <source>
        <strain evidence="2 3">CECT 7868</strain>
    </source>
</reference>
<organism evidence="2 3">
    <name type="scientific">Vibrio aerogenes CECT 7868</name>
    <dbReference type="NCBI Taxonomy" id="1216006"/>
    <lineage>
        <taxon>Bacteria</taxon>
        <taxon>Pseudomonadati</taxon>
        <taxon>Pseudomonadota</taxon>
        <taxon>Gammaproteobacteria</taxon>
        <taxon>Vibrionales</taxon>
        <taxon>Vibrionaceae</taxon>
        <taxon>Vibrio</taxon>
    </lineage>
</organism>
<dbReference type="EMBL" id="FQXZ01000053">
    <property type="protein sequence ID" value="SHI89653.1"/>
    <property type="molecule type" value="Genomic_DNA"/>
</dbReference>